<reference evidence="2" key="1">
    <citation type="submission" date="2022-11" db="UniProtKB">
        <authorList>
            <consortium name="WormBaseParasite"/>
        </authorList>
    </citation>
    <scope>IDENTIFICATION</scope>
</reference>
<organism evidence="1 2">
    <name type="scientific">Panagrolaimus superbus</name>
    <dbReference type="NCBI Taxonomy" id="310955"/>
    <lineage>
        <taxon>Eukaryota</taxon>
        <taxon>Metazoa</taxon>
        <taxon>Ecdysozoa</taxon>
        <taxon>Nematoda</taxon>
        <taxon>Chromadorea</taxon>
        <taxon>Rhabditida</taxon>
        <taxon>Tylenchina</taxon>
        <taxon>Panagrolaimomorpha</taxon>
        <taxon>Panagrolaimoidea</taxon>
        <taxon>Panagrolaimidae</taxon>
        <taxon>Panagrolaimus</taxon>
    </lineage>
</organism>
<dbReference type="WBParaSite" id="PSU_v2.g1978.t1">
    <property type="protein sequence ID" value="PSU_v2.g1978.t1"/>
    <property type="gene ID" value="PSU_v2.g1978"/>
</dbReference>
<dbReference type="Proteomes" id="UP000887577">
    <property type="component" value="Unplaced"/>
</dbReference>
<proteinExistence type="predicted"/>
<protein>
    <submittedName>
        <fullName evidence="2">Uncharacterized protein</fullName>
    </submittedName>
</protein>
<name>A0A914YQX5_9BILA</name>
<dbReference type="AlphaFoldDB" id="A0A914YQX5"/>
<sequence>MCTAISDFDAKPKMINVKYSWSGGPSIKQLFSLHPSIMYYTTKNPSTPEVYKKLIQSCKYFFENFPILVVGVMHENTKICVYIDCRHHTKCCINVSLNKLSTKIWVTNKLILTKDNISTFSLIFPKLFRWNNIQLIGFSDNIMFDDFKKVASFLNDIHFFGCRIISNDGSVVMLDKILEITPNIKGFCLYLH</sequence>
<accession>A0A914YQX5</accession>
<keyword evidence="1" id="KW-1185">Reference proteome</keyword>
<evidence type="ECO:0000313" key="2">
    <source>
        <dbReference type="WBParaSite" id="PSU_v2.g1978.t1"/>
    </source>
</evidence>
<evidence type="ECO:0000313" key="1">
    <source>
        <dbReference type="Proteomes" id="UP000887577"/>
    </source>
</evidence>